<dbReference type="AlphaFoldDB" id="A0AAV4V2V1"/>
<dbReference type="Proteomes" id="UP001054945">
    <property type="component" value="Unassembled WGS sequence"/>
</dbReference>
<dbReference type="EMBL" id="BPLR01013864">
    <property type="protein sequence ID" value="GIY64333.1"/>
    <property type="molecule type" value="Genomic_DNA"/>
</dbReference>
<accession>A0AAV4V2V1</accession>
<reference evidence="1 2" key="1">
    <citation type="submission" date="2021-06" db="EMBL/GenBank/DDBJ databases">
        <title>Caerostris extrusa draft genome.</title>
        <authorList>
            <person name="Kono N."/>
            <person name="Arakawa K."/>
        </authorList>
    </citation>
    <scope>NUCLEOTIDE SEQUENCE [LARGE SCALE GENOMIC DNA]</scope>
</reference>
<proteinExistence type="predicted"/>
<protein>
    <submittedName>
        <fullName evidence="1">Uncharacterized protein</fullName>
    </submittedName>
</protein>
<gene>
    <name evidence="1" type="ORF">CEXT_192601</name>
</gene>
<organism evidence="1 2">
    <name type="scientific">Caerostris extrusa</name>
    <name type="common">Bark spider</name>
    <name type="synonym">Caerostris bankana</name>
    <dbReference type="NCBI Taxonomy" id="172846"/>
    <lineage>
        <taxon>Eukaryota</taxon>
        <taxon>Metazoa</taxon>
        <taxon>Ecdysozoa</taxon>
        <taxon>Arthropoda</taxon>
        <taxon>Chelicerata</taxon>
        <taxon>Arachnida</taxon>
        <taxon>Araneae</taxon>
        <taxon>Araneomorphae</taxon>
        <taxon>Entelegynae</taxon>
        <taxon>Araneoidea</taxon>
        <taxon>Araneidae</taxon>
        <taxon>Caerostris</taxon>
    </lineage>
</organism>
<comment type="caution">
    <text evidence="1">The sequence shown here is derived from an EMBL/GenBank/DDBJ whole genome shotgun (WGS) entry which is preliminary data.</text>
</comment>
<evidence type="ECO:0000313" key="1">
    <source>
        <dbReference type="EMBL" id="GIY64333.1"/>
    </source>
</evidence>
<evidence type="ECO:0000313" key="2">
    <source>
        <dbReference type="Proteomes" id="UP001054945"/>
    </source>
</evidence>
<sequence>MSSVSSDSMQAVGGGGCPQGYWREMSLNFSFPIVPVPGQIKSLNIKPPGYCSGNAESYGDCFKFRI</sequence>
<keyword evidence="2" id="KW-1185">Reference proteome</keyword>
<name>A0AAV4V2V1_CAEEX</name>